<gene>
    <name evidence="7" type="ORF">EYC80_002123</name>
</gene>
<name>A0A5N6K2W9_MONLA</name>
<evidence type="ECO:0000256" key="2">
    <source>
        <dbReference type="ARBA" id="ARBA00007336"/>
    </source>
</evidence>
<reference evidence="7 8" key="1">
    <citation type="submission" date="2019-06" db="EMBL/GenBank/DDBJ databases">
        <title>Genome Sequence of the Brown Rot Fungal Pathogen Monilinia laxa.</title>
        <authorList>
            <person name="De Miccolis Angelini R.M."/>
            <person name="Landi L."/>
            <person name="Abate D."/>
            <person name="Pollastro S."/>
            <person name="Romanazzi G."/>
            <person name="Faretra F."/>
        </authorList>
    </citation>
    <scope>NUCLEOTIDE SEQUENCE [LARGE SCALE GENOMIC DNA]</scope>
    <source>
        <strain evidence="7 8">Mlax316</strain>
    </source>
</reference>
<feature type="compositionally biased region" description="Basic and acidic residues" evidence="6">
    <location>
        <begin position="34"/>
        <end position="54"/>
    </location>
</feature>
<evidence type="ECO:0000313" key="7">
    <source>
        <dbReference type="EMBL" id="KAB8296703.1"/>
    </source>
</evidence>
<evidence type="ECO:0000256" key="6">
    <source>
        <dbReference type="SAM" id="MobiDB-lite"/>
    </source>
</evidence>
<feature type="compositionally biased region" description="Basic residues" evidence="6">
    <location>
        <begin position="380"/>
        <end position="391"/>
    </location>
</feature>
<dbReference type="EMBL" id="VIGI01000008">
    <property type="protein sequence ID" value="KAB8296703.1"/>
    <property type="molecule type" value="Genomic_DNA"/>
</dbReference>
<sequence length="391" mass="43429">MVTKSKLKMALAADKKTDFQKLHQKKVAKLARKGKVEKGGEKSEKSSKKGKVEQEWEDVEEESGDENEDEDEDSEEGDSEDEEEEGNGPTEIDFAAIDESDSDSSVGGDEDEEDNEDDEDDEDIPMSDLEDLDDEEREDMIPHQRLTINNTVALTAALKRISLPIATLPFSEHQSITSDKPTEIADVSDDLNRELAFYAQSLEAVKSARSLLKAEGVAFTRPTDYFAEMVKADEHMEKIKRKLVDEAAGKKASADARKQRDLKKFGKQVQVAKLQERDKERKQTLDKIKTLKRKRQGADNENTNEADLFDVALEEETKTTGGRNDRKGGPNKRQKKDEKFGHGGKKRFKKSGDAMSSGDLTGFSVKKMKGGGAKGGAKSRPGKARRAGGKR</sequence>
<feature type="region of interest" description="Disordered" evidence="6">
    <location>
        <begin position="14"/>
        <end position="142"/>
    </location>
</feature>
<keyword evidence="4" id="KW-0175">Coiled coil</keyword>
<dbReference type="GO" id="GO:0030687">
    <property type="term" value="C:preribosome, large subunit precursor"/>
    <property type="evidence" value="ECO:0007669"/>
    <property type="project" value="TreeGrafter"/>
</dbReference>
<organism evidence="7 8">
    <name type="scientific">Monilinia laxa</name>
    <name type="common">Brown rot fungus</name>
    <name type="synonym">Sclerotinia laxa</name>
    <dbReference type="NCBI Taxonomy" id="61186"/>
    <lineage>
        <taxon>Eukaryota</taxon>
        <taxon>Fungi</taxon>
        <taxon>Dikarya</taxon>
        <taxon>Ascomycota</taxon>
        <taxon>Pezizomycotina</taxon>
        <taxon>Leotiomycetes</taxon>
        <taxon>Helotiales</taxon>
        <taxon>Sclerotiniaceae</taxon>
        <taxon>Monilinia</taxon>
    </lineage>
</organism>
<keyword evidence="5" id="KW-0539">Nucleus</keyword>
<dbReference type="GO" id="GO:0034399">
    <property type="term" value="C:nuclear periphery"/>
    <property type="evidence" value="ECO:0007669"/>
    <property type="project" value="TreeGrafter"/>
</dbReference>
<dbReference type="PANTHER" id="PTHR13028">
    <property type="entry name" value="RRNA PROCESSING PROTEIN EBNA1-BINDING PROTEIN-RELATED"/>
    <property type="match status" value="1"/>
</dbReference>
<dbReference type="Proteomes" id="UP000326757">
    <property type="component" value="Unassembled WGS sequence"/>
</dbReference>
<dbReference type="PANTHER" id="PTHR13028:SF0">
    <property type="entry name" value="RRNA-PROCESSING PROTEIN EBP2-RELATED"/>
    <property type="match status" value="1"/>
</dbReference>
<keyword evidence="3" id="KW-0690">Ribosome biogenesis</keyword>
<comment type="caution">
    <text evidence="7">The sequence shown here is derived from an EMBL/GenBank/DDBJ whole genome shotgun (WGS) entry which is preliminary data.</text>
</comment>
<proteinExistence type="inferred from homology"/>
<dbReference type="Pfam" id="PF05890">
    <property type="entry name" value="Ebp2"/>
    <property type="match status" value="1"/>
</dbReference>
<feature type="compositionally biased region" description="Basic residues" evidence="6">
    <location>
        <begin position="22"/>
        <end position="33"/>
    </location>
</feature>
<evidence type="ECO:0000256" key="5">
    <source>
        <dbReference type="ARBA" id="ARBA00023242"/>
    </source>
</evidence>
<keyword evidence="8" id="KW-1185">Reference proteome</keyword>
<dbReference type="GO" id="GO:0005730">
    <property type="term" value="C:nucleolus"/>
    <property type="evidence" value="ECO:0007669"/>
    <property type="project" value="UniProtKB-SubCell"/>
</dbReference>
<evidence type="ECO:0000313" key="8">
    <source>
        <dbReference type="Proteomes" id="UP000326757"/>
    </source>
</evidence>
<comment type="similarity">
    <text evidence="2">Belongs to the EBP2 family.</text>
</comment>
<feature type="compositionally biased region" description="Acidic residues" evidence="6">
    <location>
        <begin position="96"/>
        <end position="138"/>
    </location>
</feature>
<evidence type="ECO:0000256" key="4">
    <source>
        <dbReference type="ARBA" id="ARBA00023054"/>
    </source>
</evidence>
<comment type="subcellular location">
    <subcellularLocation>
        <location evidence="1">Nucleus</location>
        <location evidence="1">Nucleolus</location>
    </subcellularLocation>
</comment>
<dbReference type="AlphaFoldDB" id="A0A5N6K2W9"/>
<dbReference type="GO" id="GO:0042273">
    <property type="term" value="P:ribosomal large subunit biogenesis"/>
    <property type="evidence" value="ECO:0007669"/>
    <property type="project" value="TreeGrafter"/>
</dbReference>
<feature type="compositionally biased region" description="Acidic residues" evidence="6">
    <location>
        <begin position="55"/>
        <end position="86"/>
    </location>
</feature>
<protein>
    <submittedName>
        <fullName evidence="7">Uncharacterized protein</fullName>
    </submittedName>
</protein>
<feature type="region of interest" description="Disordered" evidence="6">
    <location>
        <begin position="291"/>
        <end position="391"/>
    </location>
</feature>
<dbReference type="OrthoDB" id="443772at2759"/>
<dbReference type="InterPro" id="IPR008610">
    <property type="entry name" value="Ebp2"/>
</dbReference>
<feature type="compositionally biased region" description="Basic and acidic residues" evidence="6">
    <location>
        <begin position="315"/>
        <end position="328"/>
    </location>
</feature>
<dbReference type="GO" id="GO:0006364">
    <property type="term" value="P:rRNA processing"/>
    <property type="evidence" value="ECO:0007669"/>
    <property type="project" value="TreeGrafter"/>
</dbReference>
<evidence type="ECO:0000256" key="1">
    <source>
        <dbReference type="ARBA" id="ARBA00004604"/>
    </source>
</evidence>
<evidence type="ECO:0000256" key="3">
    <source>
        <dbReference type="ARBA" id="ARBA00022517"/>
    </source>
</evidence>
<feature type="compositionally biased region" description="Acidic residues" evidence="6">
    <location>
        <begin position="302"/>
        <end position="314"/>
    </location>
</feature>
<accession>A0A5N6K2W9</accession>